<protein>
    <submittedName>
        <fullName evidence="1">Transcriptional regulator NrdR</fullName>
    </submittedName>
</protein>
<dbReference type="Proteomes" id="UP000885621">
    <property type="component" value="Unassembled WGS sequence"/>
</dbReference>
<evidence type="ECO:0000313" key="1">
    <source>
        <dbReference type="EMBL" id="HEV09000.1"/>
    </source>
</evidence>
<dbReference type="PANTHER" id="PTHR30455:SF2">
    <property type="entry name" value="TRANSCRIPTIONAL REPRESSOR NRDR"/>
    <property type="match status" value="1"/>
</dbReference>
<comment type="caution">
    <text evidence="1">The sequence shown here is derived from an EMBL/GenBank/DDBJ whole genome shotgun (WGS) entry which is preliminary data.</text>
</comment>
<dbReference type="PANTHER" id="PTHR30455">
    <property type="entry name" value="TRANSCRIPTIONAL REPRESSOR NRDR"/>
    <property type="match status" value="1"/>
</dbReference>
<feature type="non-terminal residue" evidence="1">
    <location>
        <position position="1"/>
    </location>
</feature>
<proteinExistence type="predicted"/>
<dbReference type="GO" id="GO:0045892">
    <property type="term" value="P:negative regulation of DNA-templated transcription"/>
    <property type="evidence" value="ECO:0007669"/>
    <property type="project" value="InterPro"/>
</dbReference>
<dbReference type="AlphaFoldDB" id="A0A831YD63"/>
<gene>
    <name evidence="1" type="primary">nrdR</name>
    <name evidence="1" type="ORF">ENO34_01215</name>
</gene>
<reference evidence="1" key="1">
    <citation type="journal article" date="2020" name="mSystems">
        <title>Genome- and Community-Level Interaction Insights into Carbon Utilization and Element Cycling Functions of Hydrothermarchaeota in Hydrothermal Sediment.</title>
        <authorList>
            <person name="Zhou Z."/>
            <person name="Liu Y."/>
            <person name="Xu W."/>
            <person name="Pan J."/>
            <person name="Luo Z.H."/>
            <person name="Li M."/>
        </authorList>
    </citation>
    <scope>NUCLEOTIDE SEQUENCE [LARGE SCALE GENOMIC DNA]</scope>
    <source>
        <strain evidence="1">SpSt-1257</strain>
    </source>
</reference>
<accession>A0A831YD63</accession>
<sequence>ERYLIDEGKLTVSSAEIGDMVKSKLKNLDPISFIRFVSVCDNFQDIKDFESAIKQMEKDKKNDQGEKD</sequence>
<name>A0A831YD63_9AQUI</name>
<dbReference type="GO" id="GO:0008270">
    <property type="term" value="F:zinc ion binding"/>
    <property type="evidence" value="ECO:0007669"/>
    <property type="project" value="InterPro"/>
</dbReference>
<dbReference type="EMBL" id="DSFC01000067">
    <property type="protein sequence ID" value="HEV09000.1"/>
    <property type="molecule type" value="Genomic_DNA"/>
</dbReference>
<organism evidence="1">
    <name type="scientific">Sulfurihydrogenibium azorense</name>
    <dbReference type="NCBI Taxonomy" id="309806"/>
    <lineage>
        <taxon>Bacteria</taxon>
        <taxon>Pseudomonadati</taxon>
        <taxon>Aquificota</taxon>
        <taxon>Aquificia</taxon>
        <taxon>Aquificales</taxon>
        <taxon>Hydrogenothermaceae</taxon>
        <taxon>Sulfurihydrogenibium</taxon>
    </lineage>
</organism>
<dbReference type="InterPro" id="IPR003796">
    <property type="entry name" value="RNR_NrdR-like"/>
</dbReference>